<sequence length="176" mass="20037">MIWLFIVLAMLLVISPVMWLKPSPRQKRVAALRNAAMQTGLKVTLQVPPLHGDKVPMPAYRWPYPPQRPGPDFMLVRGSHAAAALKPFAHDWRWRKEPLRPLPDALEARLKRLLERLPQDALVVESDTRALTLWWHESQGYERFSTYLEDFEALRDGLAGRPDDPQASGPPVPPAV</sequence>
<feature type="region of interest" description="Disordered" evidence="1">
    <location>
        <begin position="156"/>
        <end position="176"/>
    </location>
</feature>
<evidence type="ECO:0000313" key="2">
    <source>
        <dbReference type="EMBL" id="NAW35392.1"/>
    </source>
</evidence>
<gene>
    <name evidence="2" type="ORF">GRB96_13295</name>
</gene>
<protein>
    <submittedName>
        <fullName evidence="2">Preprotein translocase subunit YajC</fullName>
    </submittedName>
</protein>
<dbReference type="RefSeq" id="WP_161432586.1">
    <property type="nucleotide sequence ID" value="NZ_WUTT01000001.1"/>
</dbReference>
<keyword evidence="3" id="KW-1185">Reference proteome</keyword>
<reference evidence="2 3" key="1">
    <citation type="submission" date="2019-12" db="EMBL/GenBank/DDBJ databases">
        <title>Draft genome sequencing of Halomonas alimentaria DSM 15356.</title>
        <authorList>
            <person name="Pandiyan K."/>
            <person name="Kushwaha P."/>
            <person name="Gowdham M."/>
            <person name="Chakdar H."/>
            <person name="Singh A."/>
            <person name="Kumar M."/>
            <person name="Saxena A.K."/>
        </authorList>
    </citation>
    <scope>NUCLEOTIDE SEQUENCE [LARGE SCALE GENOMIC DNA]</scope>
    <source>
        <strain evidence="2 3">DSM 15356</strain>
    </source>
</reference>
<dbReference type="Proteomes" id="UP000487929">
    <property type="component" value="Unassembled WGS sequence"/>
</dbReference>
<evidence type="ECO:0000256" key="1">
    <source>
        <dbReference type="SAM" id="MobiDB-lite"/>
    </source>
</evidence>
<organism evidence="2 3">
    <name type="scientific">Halomonas alimentaria</name>
    <dbReference type="NCBI Taxonomy" id="147248"/>
    <lineage>
        <taxon>Bacteria</taxon>
        <taxon>Pseudomonadati</taxon>
        <taxon>Pseudomonadota</taxon>
        <taxon>Gammaproteobacteria</taxon>
        <taxon>Oceanospirillales</taxon>
        <taxon>Halomonadaceae</taxon>
        <taxon>Halomonas</taxon>
    </lineage>
</organism>
<name>A0A7X4W6P4_9GAMM</name>
<accession>A0A7X4W6P4</accession>
<dbReference type="OrthoDB" id="5731018at2"/>
<proteinExistence type="predicted"/>
<comment type="caution">
    <text evidence="2">The sequence shown here is derived from an EMBL/GenBank/DDBJ whole genome shotgun (WGS) entry which is preliminary data.</text>
</comment>
<dbReference type="AlphaFoldDB" id="A0A7X4W6P4"/>
<dbReference type="EMBL" id="WUTT01000001">
    <property type="protein sequence ID" value="NAW35392.1"/>
    <property type="molecule type" value="Genomic_DNA"/>
</dbReference>
<evidence type="ECO:0000313" key="3">
    <source>
        <dbReference type="Proteomes" id="UP000487929"/>
    </source>
</evidence>